<dbReference type="OrthoDB" id="1908868at2"/>
<evidence type="ECO:0000313" key="2">
    <source>
        <dbReference type="Proteomes" id="UP000260680"/>
    </source>
</evidence>
<dbReference type="Proteomes" id="UP000260680">
    <property type="component" value="Unassembled WGS sequence"/>
</dbReference>
<proteinExistence type="predicted"/>
<sequence length="207" mass="24335">MNNRTMVRISLEQESVSLRTYSRQFRSPQRFVILRKELEQLIEKKWLLTNDIRSFAELRLKKAPSGNEVIVIRFSWLTDGGADNLKGHTETVYLPFTRFHDYLAEGETIGQEWKILSIKEDWTPRIEFRSRRNLREVIARPLLRHKLGLFLSRNLRWVDYERFVVTDDFVPYSFGFTGYTPNGPGVCGGIILHGQENLKKAEYSLHT</sequence>
<name>A0A3E2N901_9FIRM</name>
<dbReference type="AlphaFoldDB" id="A0A3E2N901"/>
<dbReference type="RefSeq" id="WP_117418395.1">
    <property type="nucleotide sequence ID" value="NZ_QOHO01000060.1"/>
</dbReference>
<reference evidence="1 2" key="1">
    <citation type="submission" date="2018-07" db="EMBL/GenBank/DDBJ databases">
        <title>New species, Clostridium PI-S10-A1B.</title>
        <authorList>
            <person name="Krishna G."/>
            <person name="Summeta K."/>
            <person name="Shikha S."/>
            <person name="Prabhu P.B."/>
            <person name="Suresh K."/>
        </authorList>
    </citation>
    <scope>NUCLEOTIDE SEQUENCE [LARGE SCALE GENOMIC DNA]</scope>
    <source>
        <strain evidence="1 2">PI-S10-A1B</strain>
    </source>
</reference>
<comment type="caution">
    <text evidence="1">The sequence shown here is derived from an EMBL/GenBank/DDBJ whole genome shotgun (WGS) entry which is preliminary data.</text>
</comment>
<gene>
    <name evidence="1" type="ORF">DS742_18185</name>
</gene>
<dbReference type="EMBL" id="QOHO01000060">
    <property type="protein sequence ID" value="RFZ77483.1"/>
    <property type="molecule type" value="Genomic_DNA"/>
</dbReference>
<protein>
    <submittedName>
        <fullName evidence="1">Uncharacterized protein</fullName>
    </submittedName>
</protein>
<evidence type="ECO:0000313" key="1">
    <source>
        <dbReference type="EMBL" id="RFZ77483.1"/>
    </source>
</evidence>
<organism evidence="1 2">
    <name type="scientific">Lacrimispora amygdalina</name>
    <dbReference type="NCBI Taxonomy" id="253257"/>
    <lineage>
        <taxon>Bacteria</taxon>
        <taxon>Bacillati</taxon>
        <taxon>Bacillota</taxon>
        <taxon>Clostridia</taxon>
        <taxon>Lachnospirales</taxon>
        <taxon>Lachnospiraceae</taxon>
        <taxon>Lacrimispora</taxon>
    </lineage>
</organism>
<accession>A0A3E2N901</accession>